<accession>A0A4V1S153</accession>
<dbReference type="InterPro" id="IPR000073">
    <property type="entry name" value="AB_hydrolase_1"/>
</dbReference>
<dbReference type="Proteomes" id="UP000290540">
    <property type="component" value="Unassembled WGS sequence"/>
</dbReference>
<evidence type="ECO:0000259" key="1">
    <source>
        <dbReference type="Pfam" id="PF12697"/>
    </source>
</evidence>
<dbReference type="InterPro" id="IPR052897">
    <property type="entry name" value="Sec-Metab_Biosynth_Hydrolase"/>
</dbReference>
<sequence length="275" mass="30218">MSPTILAVPGAWHTVESFEPIKKIFTQKGYQFVSQNAPGLHDANATCQDDAESLRTKLLHPLIEDGKDIVVLMHSYGGMYGSQAVRGLSKKEREQAGKKGGVIALIYVSAVTPVEGKTTLDMMGTDAKNLPPWVEYNETTGWVKFTRAKETMYHDISDTEAEYYMSLLKDQALNSMNTPISYSPLTDENFKGKAGYVICGADRVVPPAGQEMYAAVGEIDRKVTVEKASHAFFVTAAEETVDAVLQLVESGSFHPCLAVWGLELESQINHGYLNF</sequence>
<reference evidence="2 3" key="1">
    <citation type="submission" date="2016-12" db="EMBL/GenBank/DDBJ databases">
        <title>Draft genome sequence of Fusarium oxysporum causing rot on Narcissus.</title>
        <authorList>
            <person name="Armitage A.D."/>
            <person name="Taylor A."/>
            <person name="Clarkson J.P."/>
            <person name="Harrison R.J."/>
            <person name="Jackson A.C."/>
        </authorList>
    </citation>
    <scope>NUCLEOTIDE SEQUENCE [LARGE SCALE GENOMIC DNA]</scope>
    <source>
        <strain evidence="2 3">N139</strain>
    </source>
</reference>
<gene>
    <name evidence="2" type="ORF">BFJ63_vAg6254</name>
</gene>
<dbReference type="PANTHER" id="PTHR37017">
    <property type="entry name" value="AB HYDROLASE-1 DOMAIN-CONTAINING PROTEIN-RELATED"/>
    <property type="match status" value="1"/>
</dbReference>
<comment type="caution">
    <text evidence="2">The sequence shown here is derived from an EMBL/GenBank/DDBJ whole genome shotgun (WGS) entry which is preliminary data.</text>
</comment>
<dbReference type="Gene3D" id="3.40.50.1820">
    <property type="entry name" value="alpha/beta hydrolase"/>
    <property type="match status" value="1"/>
</dbReference>
<dbReference type="AlphaFoldDB" id="A0A4V1S153"/>
<feature type="domain" description="AB hydrolase-1" evidence="1">
    <location>
        <begin position="5"/>
        <end position="243"/>
    </location>
</feature>
<protein>
    <recommendedName>
        <fullName evidence="1">AB hydrolase-1 domain-containing protein</fullName>
    </recommendedName>
</protein>
<evidence type="ECO:0000313" key="2">
    <source>
        <dbReference type="EMBL" id="RYC90909.1"/>
    </source>
</evidence>
<dbReference type="PANTHER" id="PTHR37017:SF13">
    <property type="entry name" value="AB HYDROLASE-1 DOMAIN-CONTAINING PROTEIN"/>
    <property type="match status" value="1"/>
</dbReference>
<dbReference type="Pfam" id="PF12697">
    <property type="entry name" value="Abhydrolase_6"/>
    <property type="match status" value="1"/>
</dbReference>
<proteinExistence type="predicted"/>
<organism evidence="2 3">
    <name type="scientific">Fusarium oxysporum f. sp. narcissi</name>
    <dbReference type="NCBI Taxonomy" id="451672"/>
    <lineage>
        <taxon>Eukaryota</taxon>
        <taxon>Fungi</taxon>
        <taxon>Dikarya</taxon>
        <taxon>Ascomycota</taxon>
        <taxon>Pezizomycotina</taxon>
        <taxon>Sordariomycetes</taxon>
        <taxon>Hypocreomycetidae</taxon>
        <taxon>Hypocreales</taxon>
        <taxon>Nectriaceae</taxon>
        <taxon>Fusarium</taxon>
        <taxon>Fusarium oxysporum species complex</taxon>
    </lineage>
</organism>
<dbReference type="EMBL" id="MQTW01000036">
    <property type="protein sequence ID" value="RYC90909.1"/>
    <property type="molecule type" value="Genomic_DNA"/>
</dbReference>
<name>A0A4V1S153_FUSOX</name>
<evidence type="ECO:0000313" key="3">
    <source>
        <dbReference type="Proteomes" id="UP000290540"/>
    </source>
</evidence>
<dbReference type="InterPro" id="IPR029058">
    <property type="entry name" value="AB_hydrolase_fold"/>
</dbReference>
<dbReference type="SUPFAM" id="SSF53474">
    <property type="entry name" value="alpha/beta-Hydrolases"/>
    <property type="match status" value="1"/>
</dbReference>